<feature type="transmembrane region" description="Helical" evidence="1">
    <location>
        <begin position="116"/>
        <end position="137"/>
    </location>
</feature>
<keyword evidence="1" id="KW-1133">Transmembrane helix</keyword>
<feature type="transmembrane region" description="Helical" evidence="1">
    <location>
        <begin position="53"/>
        <end position="72"/>
    </location>
</feature>
<name>A0A1I1RIP3_9GAMM</name>
<dbReference type="AlphaFoldDB" id="A0A1I1RIP3"/>
<gene>
    <name evidence="2" type="ORF">SAMN05660831_01360</name>
</gene>
<evidence type="ECO:0000313" key="2">
    <source>
        <dbReference type="EMBL" id="SFD30390.1"/>
    </source>
</evidence>
<organism evidence="2 3">
    <name type="scientific">Thiohalospira halophila DSM 15071</name>
    <dbReference type="NCBI Taxonomy" id="1123397"/>
    <lineage>
        <taxon>Bacteria</taxon>
        <taxon>Pseudomonadati</taxon>
        <taxon>Pseudomonadota</taxon>
        <taxon>Gammaproteobacteria</taxon>
        <taxon>Thiohalospirales</taxon>
        <taxon>Thiohalospiraceae</taxon>
        <taxon>Thiohalospira</taxon>
    </lineage>
</organism>
<reference evidence="2 3" key="1">
    <citation type="submission" date="2016-10" db="EMBL/GenBank/DDBJ databases">
        <authorList>
            <person name="de Groot N.N."/>
        </authorList>
    </citation>
    <scope>NUCLEOTIDE SEQUENCE [LARGE SCALE GENOMIC DNA]</scope>
    <source>
        <strain evidence="2 3">HL3</strain>
    </source>
</reference>
<feature type="transmembrane region" description="Helical" evidence="1">
    <location>
        <begin position="12"/>
        <end position="33"/>
    </location>
</feature>
<keyword evidence="1" id="KW-0472">Membrane</keyword>
<dbReference type="STRING" id="1123397.SAMN05660831_01360"/>
<evidence type="ECO:0000313" key="3">
    <source>
        <dbReference type="Proteomes" id="UP000198611"/>
    </source>
</evidence>
<dbReference type="EMBL" id="FOMJ01000004">
    <property type="protein sequence ID" value="SFD30390.1"/>
    <property type="molecule type" value="Genomic_DNA"/>
</dbReference>
<dbReference type="Proteomes" id="UP000198611">
    <property type="component" value="Unassembled WGS sequence"/>
</dbReference>
<accession>A0A1I1RIP3</accession>
<feature type="transmembrane region" description="Helical" evidence="1">
    <location>
        <begin position="93"/>
        <end position="110"/>
    </location>
</feature>
<keyword evidence="1" id="KW-0812">Transmembrane</keyword>
<sequence>MAVAWTERVREAGWFALMVLVHPLHAALTWMALVEGGLAERVAINVYQVPPLALLKGMLLIALFRYGLFRLLARLVAGPRNGLGATFLRNHRWLLPCLPIPWLLLHPIELNVFGFIYFPTLILAVLLFGTLGLVLNLRTLWRHRALRSSWATHR</sequence>
<proteinExistence type="predicted"/>
<evidence type="ECO:0000256" key="1">
    <source>
        <dbReference type="SAM" id="Phobius"/>
    </source>
</evidence>
<keyword evidence="3" id="KW-1185">Reference proteome</keyword>
<protein>
    <submittedName>
        <fullName evidence="2">Uncharacterized protein</fullName>
    </submittedName>
</protein>